<reference evidence="2 3" key="1">
    <citation type="submission" date="2017-05" db="EMBL/GenBank/DDBJ databases">
        <authorList>
            <person name="Varghese N."/>
            <person name="Submissions S."/>
        </authorList>
    </citation>
    <scope>NUCLEOTIDE SEQUENCE [LARGE SCALE GENOMIC DNA]</scope>
    <source>
        <strain evidence="2 3">DSM 26001</strain>
    </source>
</reference>
<feature type="region of interest" description="Disordered" evidence="1">
    <location>
        <begin position="125"/>
        <end position="144"/>
    </location>
</feature>
<evidence type="ECO:0000313" key="3">
    <source>
        <dbReference type="Proteomes" id="UP001158049"/>
    </source>
</evidence>
<organism evidence="2 3">
    <name type="scientific">Noviherbaspirillum suwonense</name>
    <dbReference type="NCBI Taxonomy" id="1224511"/>
    <lineage>
        <taxon>Bacteria</taxon>
        <taxon>Pseudomonadati</taxon>
        <taxon>Pseudomonadota</taxon>
        <taxon>Betaproteobacteria</taxon>
        <taxon>Burkholderiales</taxon>
        <taxon>Oxalobacteraceae</taxon>
        <taxon>Noviherbaspirillum</taxon>
    </lineage>
</organism>
<dbReference type="EMBL" id="FXUL01000042">
    <property type="protein sequence ID" value="SMP81210.1"/>
    <property type="molecule type" value="Genomic_DNA"/>
</dbReference>
<comment type="caution">
    <text evidence="2">The sequence shown here is derived from an EMBL/GenBank/DDBJ whole genome shotgun (WGS) entry which is preliminary data.</text>
</comment>
<proteinExistence type="predicted"/>
<sequence>MDLTVMAQAATAILGPCLPYLLKLGDKAAEEGAKKIGADAWGLAKSLWSKLSPKLNESPTANEAVADAAAAPEDQDLQAALRVQIRKLLARDESLASELAAFLAEHQPTGGNNVLVSGERAIGIGGNMTGSSASTGDAVERRQP</sequence>
<dbReference type="RefSeq" id="WP_283445622.1">
    <property type="nucleotide sequence ID" value="NZ_FXUL01000042.1"/>
</dbReference>
<gene>
    <name evidence="2" type="ORF">SAMN06295970_14212</name>
</gene>
<dbReference type="Proteomes" id="UP001158049">
    <property type="component" value="Unassembled WGS sequence"/>
</dbReference>
<keyword evidence="3" id="KW-1185">Reference proteome</keyword>
<accession>A0ABY1QYC4</accession>
<evidence type="ECO:0000313" key="2">
    <source>
        <dbReference type="EMBL" id="SMP81210.1"/>
    </source>
</evidence>
<name>A0ABY1QYC4_9BURK</name>
<protein>
    <submittedName>
        <fullName evidence="2">Uncharacterized protein</fullName>
    </submittedName>
</protein>
<evidence type="ECO:0000256" key="1">
    <source>
        <dbReference type="SAM" id="MobiDB-lite"/>
    </source>
</evidence>